<reference evidence="1" key="1">
    <citation type="submission" date="2018-05" db="EMBL/GenBank/DDBJ databases">
        <authorList>
            <person name="Lanie J.A."/>
            <person name="Ng W.-L."/>
            <person name="Kazmierczak K.M."/>
            <person name="Andrzejewski T.M."/>
            <person name="Davidsen T.M."/>
            <person name="Wayne K.J."/>
            <person name="Tettelin H."/>
            <person name="Glass J.I."/>
            <person name="Rusch D."/>
            <person name="Podicherti R."/>
            <person name="Tsui H.-C.T."/>
            <person name="Winkler M.E."/>
        </authorList>
    </citation>
    <scope>NUCLEOTIDE SEQUENCE</scope>
</reference>
<proteinExistence type="predicted"/>
<feature type="non-terminal residue" evidence="1">
    <location>
        <position position="1"/>
    </location>
</feature>
<dbReference type="EMBL" id="UINC01135409">
    <property type="protein sequence ID" value="SVD19535.1"/>
    <property type="molecule type" value="Genomic_DNA"/>
</dbReference>
<accession>A0A382TCM0</accession>
<gene>
    <name evidence="1" type="ORF">METZ01_LOCUS372389</name>
</gene>
<name>A0A382TCM0_9ZZZZ</name>
<sequence>DDHEAVKVLAYDDLIAGTEGGAFAYVDDGTTACTSDGFTWDIDANSSVEPLEDGLLFIRYLFDFKGNPLVDAAVDMNGERSSPSEIEVFLATHGAAMDIDGDDTLGPLTDGLMVIRYFFGFRDDALIEGAVAATATRTTSDKIEACIEASLP</sequence>
<evidence type="ECO:0000313" key="1">
    <source>
        <dbReference type="EMBL" id="SVD19535.1"/>
    </source>
</evidence>
<protein>
    <submittedName>
        <fullName evidence="1">Uncharacterized protein</fullName>
    </submittedName>
</protein>
<dbReference type="AlphaFoldDB" id="A0A382TCM0"/>
<organism evidence="1">
    <name type="scientific">marine metagenome</name>
    <dbReference type="NCBI Taxonomy" id="408172"/>
    <lineage>
        <taxon>unclassified sequences</taxon>
        <taxon>metagenomes</taxon>
        <taxon>ecological metagenomes</taxon>
    </lineage>
</organism>